<evidence type="ECO:0008006" key="3">
    <source>
        <dbReference type="Google" id="ProtNLM"/>
    </source>
</evidence>
<name>A0ABU8WGF0_9BURK</name>
<proteinExistence type="predicted"/>
<reference evidence="1 2" key="1">
    <citation type="submission" date="2024-03" db="EMBL/GenBank/DDBJ databases">
        <title>Novel species of the genus Variovorax.</title>
        <authorList>
            <person name="Liu Q."/>
            <person name="Xin Y.-H."/>
        </authorList>
    </citation>
    <scope>NUCLEOTIDE SEQUENCE [LARGE SCALE GENOMIC DNA]</scope>
    <source>
        <strain evidence="1 2">KACC 18900</strain>
    </source>
</reference>
<evidence type="ECO:0000313" key="2">
    <source>
        <dbReference type="Proteomes" id="UP001385892"/>
    </source>
</evidence>
<dbReference type="Proteomes" id="UP001385892">
    <property type="component" value="Unassembled WGS sequence"/>
</dbReference>
<dbReference type="InterPro" id="IPR021831">
    <property type="entry name" value="ParD-like"/>
</dbReference>
<dbReference type="Pfam" id="PF11903">
    <property type="entry name" value="ParD_like"/>
    <property type="match status" value="1"/>
</dbReference>
<keyword evidence="2" id="KW-1185">Reference proteome</keyword>
<accession>A0ABU8WGF0</accession>
<comment type="caution">
    <text evidence="1">The sequence shown here is derived from an EMBL/GenBank/DDBJ whole genome shotgun (WGS) entry which is preliminary data.</text>
</comment>
<gene>
    <name evidence="1" type="ORF">WKW82_08005</name>
</gene>
<dbReference type="EMBL" id="JBBKZT010000003">
    <property type="protein sequence ID" value="MEJ8846587.1"/>
    <property type="molecule type" value="Genomic_DNA"/>
</dbReference>
<dbReference type="RefSeq" id="WP_340341733.1">
    <property type="nucleotide sequence ID" value="NZ_JBBKZT010000003.1"/>
</dbReference>
<sequence length="95" mass="10366">MSSNSIRAGSILFISARQKGLMSRSAAQQVEHWARLGESTEDAGQFVSQRVSILPNQNSSKATGETTEQQLWQLKRANQARDLENVHLVASPASA</sequence>
<organism evidence="1 2">
    <name type="scientific">Variovorax rhizosphaerae</name>
    <dbReference type="NCBI Taxonomy" id="1836200"/>
    <lineage>
        <taxon>Bacteria</taxon>
        <taxon>Pseudomonadati</taxon>
        <taxon>Pseudomonadota</taxon>
        <taxon>Betaproteobacteria</taxon>
        <taxon>Burkholderiales</taxon>
        <taxon>Comamonadaceae</taxon>
        <taxon>Variovorax</taxon>
    </lineage>
</organism>
<protein>
    <recommendedName>
        <fullName evidence="3">ParD-like antitoxin of type II toxin-antitoxin system</fullName>
    </recommendedName>
</protein>
<evidence type="ECO:0000313" key="1">
    <source>
        <dbReference type="EMBL" id="MEJ8846587.1"/>
    </source>
</evidence>